<dbReference type="AlphaFoldDB" id="A0A915LFI7"/>
<feature type="domain" description="HTH myb-type" evidence="8">
    <location>
        <begin position="176"/>
        <end position="222"/>
    </location>
</feature>
<dbReference type="InterPro" id="IPR009057">
    <property type="entry name" value="Homeodomain-like_sf"/>
</dbReference>
<dbReference type="InterPro" id="IPR017930">
    <property type="entry name" value="Myb_dom"/>
</dbReference>
<dbReference type="SUPFAM" id="SSF46689">
    <property type="entry name" value="Homeodomain-like"/>
    <property type="match status" value="2"/>
</dbReference>
<dbReference type="Pfam" id="PF00249">
    <property type="entry name" value="Myb_DNA-binding"/>
    <property type="match status" value="1"/>
</dbReference>
<dbReference type="PROSITE" id="PS51294">
    <property type="entry name" value="HTH_MYB"/>
    <property type="match status" value="3"/>
</dbReference>
<dbReference type="InterPro" id="IPR051575">
    <property type="entry name" value="Myb-like_DNA-bd"/>
</dbReference>
<feature type="domain" description="Myb-like" evidence="7">
    <location>
        <begin position="176"/>
        <end position="222"/>
    </location>
</feature>
<organism evidence="9 10">
    <name type="scientific">Meloidogyne javanica</name>
    <name type="common">Root-knot nematode worm</name>
    <dbReference type="NCBI Taxonomy" id="6303"/>
    <lineage>
        <taxon>Eukaryota</taxon>
        <taxon>Metazoa</taxon>
        <taxon>Ecdysozoa</taxon>
        <taxon>Nematoda</taxon>
        <taxon>Chromadorea</taxon>
        <taxon>Rhabditida</taxon>
        <taxon>Tylenchina</taxon>
        <taxon>Tylenchomorpha</taxon>
        <taxon>Tylenchoidea</taxon>
        <taxon>Meloidogynidae</taxon>
        <taxon>Meloidogyninae</taxon>
        <taxon>Meloidogyne</taxon>
        <taxon>Meloidogyne incognita group</taxon>
    </lineage>
</organism>
<evidence type="ECO:0000256" key="5">
    <source>
        <dbReference type="ARBA" id="ARBA00023242"/>
    </source>
</evidence>
<evidence type="ECO:0000313" key="10">
    <source>
        <dbReference type="WBParaSite" id="scaffold10639_cov212.g14960"/>
    </source>
</evidence>
<dbReference type="SMART" id="SM00717">
    <property type="entry name" value="SANT"/>
    <property type="match status" value="5"/>
</dbReference>
<dbReference type="GO" id="GO:0000978">
    <property type="term" value="F:RNA polymerase II cis-regulatory region sequence-specific DNA binding"/>
    <property type="evidence" value="ECO:0007669"/>
    <property type="project" value="TreeGrafter"/>
</dbReference>
<feature type="domain" description="Myb-like" evidence="7">
    <location>
        <begin position="223"/>
        <end position="274"/>
    </location>
</feature>
<evidence type="ECO:0000256" key="6">
    <source>
        <dbReference type="SAM" id="MobiDB-lite"/>
    </source>
</evidence>
<sequence>MSAGLNAEALAIKELSVDPLMEEGRRWNYYEINLLQIVINKLNAAGVEITIKQKQKWIGEIERANKQIARIRAQPINTFLQKNFDYSTVDWARISASDFKGLRSISQLRQKWYNQLCPNLSKTKWTEEEDKQLIDLSKKFSNWNVISENMGNSRSAFQCFQRFIYLKQNGGEPNLWKPKEDRKLLKLIKLHRLGDEILWAKIAGYMPGRTKMSCEYRYSRTLAEEIHRGRWTEIEDFKLLEAVDKYGARNWIKVSECVQGRSALQCRNRWVHVLDPKRRDRPWTLEEHIRLFYFIRLFGRDKCAKIAKFLPGRNNMDVHMRIRFLIKLHIEIKQNDKKTFMEKRLGFGSFIENNIKKSQSSEQVNEWSVIGSGRWTRLQQRNPNEQDHEERKKELELLPDDQRAEVFLWLEKSDARLEAEQECEKQIPEDPELAVKFYEKMFTKERIEELFKLIEELIPPKQKDITYFENQQNRCKSVGRSKSLVSRCKSVGAIKLESGKNEEEDEDKEEIGNNQRKAKVKAKERIENDTKVLNKTKSLINIGGKRRKLEW</sequence>
<protein>
    <submittedName>
        <fullName evidence="10">Uncharacterized protein</fullName>
    </submittedName>
</protein>
<dbReference type="Gene3D" id="1.10.10.60">
    <property type="entry name" value="Homeodomain-like"/>
    <property type="match status" value="4"/>
</dbReference>
<reference evidence="10" key="1">
    <citation type="submission" date="2022-11" db="UniProtKB">
        <authorList>
            <consortium name="WormBaseParasite"/>
        </authorList>
    </citation>
    <scope>IDENTIFICATION</scope>
</reference>
<proteinExistence type="predicted"/>
<keyword evidence="4" id="KW-0804">Transcription</keyword>
<evidence type="ECO:0000259" key="7">
    <source>
        <dbReference type="PROSITE" id="PS50090"/>
    </source>
</evidence>
<comment type="subcellular location">
    <subcellularLocation>
        <location evidence="1">Nucleus</location>
    </subcellularLocation>
</comment>
<dbReference type="PROSITE" id="PS50090">
    <property type="entry name" value="MYB_LIKE"/>
    <property type="match status" value="3"/>
</dbReference>
<dbReference type="PANTHER" id="PTHR46621:SF1">
    <property type="entry name" value="SNRNA-ACTIVATING PROTEIN COMPLEX SUBUNIT 4"/>
    <property type="match status" value="1"/>
</dbReference>
<keyword evidence="3" id="KW-0238">DNA-binding</keyword>
<keyword evidence="5" id="KW-0539">Nucleus</keyword>
<dbReference type="Proteomes" id="UP000887561">
    <property type="component" value="Unplaced"/>
</dbReference>
<dbReference type="InterPro" id="IPR001005">
    <property type="entry name" value="SANT/Myb"/>
</dbReference>
<dbReference type="GO" id="GO:0042796">
    <property type="term" value="P:snRNA transcription by RNA polymerase III"/>
    <property type="evidence" value="ECO:0007669"/>
    <property type="project" value="TreeGrafter"/>
</dbReference>
<dbReference type="GO" id="GO:0005634">
    <property type="term" value="C:nucleus"/>
    <property type="evidence" value="ECO:0007669"/>
    <property type="project" value="UniProtKB-SubCell"/>
</dbReference>
<dbReference type="GO" id="GO:0042795">
    <property type="term" value="P:snRNA transcription by RNA polymerase II"/>
    <property type="evidence" value="ECO:0007669"/>
    <property type="project" value="TreeGrafter"/>
</dbReference>
<feature type="domain" description="HTH myb-type" evidence="8">
    <location>
        <begin position="223"/>
        <end position="278"/>
    </location>
</feature>
<dbReference type="PANTHER" id="PTHR46621">
    <property type="entry name" value="SNRNA-ACTIVATING PROTEIN COMPLEX SUBUNIT 4"/>
    <property type="match status" value="1"/>
</dbReference>
<evidence type="ECO:0000256" key="2">
    <source>
        <dbReference type="ARBA" id="ARBA00023015"/>
    </source>
</evidence>
<keyword evidence="2" id="KW-0805">Transcription regulation</keyword>
<evidence type="ECO:0000256" key="1">
    <source>
        <dbReference type="ARBA" id="ARBA00004123"/>
    </source>
</evidence>
<evidence type="ECO:0000256" key="4">
    <source>
        <dbReference type="ARBA" id="ARBA00023163"/>
    </source>
</evidence>
<feature type="domain" description="HTH myb-type" evidence="8">
    <location>
        <begin position="118"/>
        <end position="171"/>
    </location>
</feature>
<name>A0A915LFI7_MELJA</name>
<feature type="domain" description="Myb-like" evidence="7">
    <location>
        <begin position="117"/>
        <end position="163"/>
    </location>
</feature>
<dbReference type="WBParaSite" id="scaffold10639_cov212.g14960">
    <property type="protein sequence ID" value="scaffold10639_cov212.g14960"/>
    <property type="gene ID" value="scaffold10639_cov212.g14960"/>
</dbReference>
<evidence type="ECO:0000256" key="3">
    <source>
        <dbReference type="ARBA" id="ARBA00023125"/>
    </source>
</evidence>
<evidence type="ECO:0000259" key="8">
    <source>
        <dbReference type="PROSITE" id="PS51294"/>
    </source>
</evidence>
<dbReference type="GO" id="GO:0001006">
    <property type="term" value="F:RNA polymerase III type 3 promoter sequence-specific DNA binding"/>
    <property type="evidence" value="ECO:0007669"/>
    <property type="project" value="TreeGrafter"/>
</dbReference>
<evidence type="ECO:0000313" key="9">
    <source>
        <dbReference type="Proteomes" id="UP000887561"/>
    </source>
</evidence>
<feature type="region of interest" description="Disordered" evidence="6">
    <location>
        <begin position="499"/>
        <end position="519"/>
    </location>
</feature>
<dbReference type="GO" id="GO:0019185">
    <property type="term" value="C:snRNA-activating protein complex"/>
    <property type="evidence" value="ECO:0007669"/>
    <property type="project" value="TreeGrafter"/>
</dbReference>
<keyword evidence="9" id="KW-1185">Reference proteome</keyword>
<dbReference type="Pfam" id="PF13921">
    <property type="entry name" value="Myb_DNA-bind_6"/>
    <property type="match status" value="2"/>
</dbReference>
<dbReference type="CDD" id="cd00167">
    <property type="entry name" value="SANT"/>
    <property type="match status" value="3"/>
</dbReference>
<accession>A0A915LFI7</accession>